<reference evidence="2" key="1">
    <citation type="submission" date="2016-10" db="EMBL/GenBank/DDBJ databases">
        <title>The High Quality Genome of Vibrio alginolyticus K01M1.</title>
        <authorList>
            <person name="Wendling C."/>
            <person name="Chibani C.M."/>
            <person name="Hertel R."/>
            <person name="Sproer C."/>
            <person name="Bunk B."/>
            <person name="Overmann J."/>
            <person name="Roth O."/>
            <person name="Liesegang H."/>
        </authorList>
    </citation>
    <scope>NUCLEOTIDE SEQUENCE</scope>
    <source>
        <strain evidence="2">K05K4</strain>
    </source>
</reference>
<protein>
    <recommendedName>
        <fullName evidence="1">Cellulose biosynthesis protein BcsE</fullName>
    </recommendedName>
</protein>
<dbReference type="EMBL" id="CP017902">
    <property type="protein sequence ID" value="ARP17670.1"/>
    <property type="molecule type" value="Genomic_DNA"/>
</dbReference>
<dbReference type="NCBIfam" id="TIGR03369">
    <property type="entry name" value="cellulose_bcsE"/>
    <property type="match status" value="1"/>
</dbReference>
<dbReference type="InterPro" id="IPR017745">
    <property type="entry name" value="BcsE"/>
</dbReference>
<sequence>MSSLSESSAIKNEREINSVYVNLFTHKQMLIDYLFSTLPENDNTSLTSFTDKETFLSTLNDEALMKFNDLSKTHLEQCFFLSHKFTKKTPKAINLAKDIHQTNIKKFSTCLLVVPDSLLSSTNDDFISVFLQSLNELANNKKITISVCIYGHLTTSLLKPILISHNRHIAGLATMTSLDDARYCYLVDFWSNKHGVITQHEYILTKTKDKTLKATSYETHQSHVMPEDKSDSDRIYVSRRAFRESVKAPKGMRVAESNQGLIAMLDNPRSSTIVFSCDNQSEVQQIALDCYRLRSAYGRQLKIIVRETQQCLRYADEKFLLRSGANFISHAQIPPMRFMTQVEAIQGQMLTRPIPDSLEALLKYDLKFGSKGYLQNQDFSQYCIDVISHSTHSNVNFALIKLNLLPGMTAEECLRLCHIRRDGDVVTACNKALYVLFSAIRQSDIDIALNNIFEFPVRDLFHSTHTFDTQLDIETELKFIVQDAAVISDDVSALATERKIFHTATNSITDVPPLFAVKKTIDLKERS</sequence>
<dbReference type="AlphaFoldDB" id="A0A1W6T9Z5"/>
<accession>A0A1W6T9Z5</accession>
<evidence type="ECO:0000313" key="2">
    <source>
        <dbReference type="EMBL" id="ARP17670.1"/>
    </source>
</evidence>
<organism evidence="2">
    <name type="scientific">Vibrio alginolyticus</name>
    <dbReference type="NCBI Taxonomy" id="663"/>
    <lineage>
        <taxon>Bacteria</taxon>
        <taxon>Pseudomonadati</taxon>
        <taxon>Pseudomonadota</taxon>
        <taxon>Gammaproteobacteria</taxon>
        <taxon>Vibrionales</taxon>
        <taxon>Vibrionaceae</taxon>
        <taxon>Vibrio</taxon>
    </lineage>
</organism>
<dbReference type="Pfam" id="PF10995">
    <property type="entry name" value="CBP_BcsE"/>
    <property type="match status" value="1"/>
</dbReference>
<evidence type="ECO:0000256" key="1">
    <source>
        <dbReference type="NCBIfam" id="TIGR03369"/>
    </source>
</evidence>
<dbReference type="RefSeq" id="WP_054730143.1">
    <property type="nucleotide sequence ID" value="NZ_CP017889.1"/>
</dbReference>
<dbReference type="GO" id="GO:0035438">
    <property type="term" value="F:cyclic-di-GMP binding"/>
    <property type="evidence" value="ECO:0007669"/>
    <property type="project" value="InterPro"/>
</dbReference>
<proteinExistence type="predicted"/>
<name>A0A1W6T9Z5_VIBAL</name>
<gene>
    <name evidence="2" type="ORF">K05K4_08220</name>
</gene>